<evidence type="ECO:0000313" key="6">
    <source>
        <dbReference type="Proteomes" id="UP000287519"/>
    </source>
</evidence>
<dbReference type="PANTHER" id="PTHR43201:SF5">
    <property type="entry name" value="MEDIUM-CHAIN ACYL-COA LIGASE ACSF2, MITOCHONDRIAL"/>
    <property type="match status" value="1"/>
</dbReference>
<dbReference type="InterPro" id="IPR045851">
    <property type="entry name" value="AMP-bd_C_sf"/>
</dbReference>
<comment type="similarity">
    <text evidence="1">Belongs to the ATP-dependent AMP-binding enzyme family.</text>
</comment>
<comment type="caution">
    <text evidence="5">The sequence shown here is derived from an EMBL/GenBank/DDBJ whole genome shotgun (WGS) entry which is preliminary data.</text>
</comment>
<protein>
    <submittedName>
        <fullName evidence="5">Crotonobetaine carnitine-CoA ligase</fullName>
    </submittedName>
</protein>
<dbReference type="EMBL" id="BHYM01000050">
    <property type="protein sequence ID" value="GCE42111.1"/>
    <property type="molecule type" value="Genomic_DNA"/>
</dbReference>
<feature type="domain" description="AMP-dependent synthetase/ligase" evidence="3">
    <location>
        <begin position="55"/>
        <end position="440"/>
    </location>
</feature>
<keyword evidence="2 5" id="KW-0436">Ligase</keyword>
<evidence type="ECO:0000256" key="1">
    <source>
        <dbReference type="ARBA" id="ARBA00006432"/>
    </source>
</evidence>
<dbReference type="Gene3D" id="3.40.50.12780">
    <property type="entry name" value="N-terminal domain of ligase-like"/>
    <property type="match status" value="1"/>
</dbReference>
<feature type="domain" description="AMP-binding enzyme C-terminal" evidence="4">
    <location>
        <begin position="491"/>
        <end position="557"/>
    </location>
</feature>
<evidence type="ECO:0000313" key="5">
    <source>
        <dbReference type="EMBL" id="GCE42111.1"/>
    </source>
</evidence>
<proteinExistence type="inferred from homology"/>
<dbReference type="GO" id="GO:0031956">
    <property type="term" value="F:medium-chain fatty acid-CoA ligase activity"/>
    <property type="evidence" value="ECO:0007669"/>
    <property type="project" value="TreeGrafter"/>
</dbReference>
<keyword evidence="6" id="KW-1185">Reference proteome</keyword>
<reference evidence="5 6" key="1">
    <citation type="submission" date="2018-11" db="EMBL/GenBank/DDBJ databases">
        <title>Microbial catabolism of amino acid.</title>
        <authorList>
            <person name="Hibi M."/>
            <person name="Ogawa J."/>
        </authorList>
    </citation>
    <scope>NUCLEOTIDE SEQUENCE [LARGE SCALE GENOMIC DNA]</scope>
    <source>
        <strain evidence="5 6">C31-06</strain>
    </source>
</reference>
<sequence>MNVNEIFYAQHANSVPFIQAIRRRYCLRRSTIEDDMTDFGDWCTVTPLGDLLVRGAHAHPDRDLIVFPEERFTYAEVLERAVSVARGLLAMGVQSGDHVALLAPNGIEFVEGFFGSALIGAVVVPLNARHKAKELGYIVENADITALLTVSSPDAYVDFVEVLHEALPSLATADGHGDLDLPEAPRLRRALLLRGANKLGFTSREDLDAAAETVDPSLVHRNRRRVRTRDIAAILYTSGTTANPRGCLLTHESMTRGPVERATGRLSAGDRHISWAGGPLFHIAALAPLIGAIGAGGTFLTDTFFEPGRAIELIRAERPTCVWPWFPAPMQMMMAHPTFDAAEFDSIRYVFLIGPRILIEEVQNLFPAAELMAACGMTETTGIYALSEPDESFEDRSSAQGKAVPGIEIRIVDPFDGGDQPAGVPGEILIRGYCVTEGYYKDPVKTAETIDSDGWLRTGDLYSRTESGCLVFHGRLKDMLKVGGENVAAIEIESFLCSHPAVLTAAVIGRPDDRLDEVPVAFVEVREGHQITEDELITFCDGQIGRYKIPRAVFFVEPGGWPMSATKINKRGLKEQLTTPANALSTAG</sequence>
<evidence type="ECO:0000256" key="2">
    <source>
        <dbReference type="ARBA" id="ARBA00022598"/>
    </source>
</evidence>
<evidence type="ECO:0000259" key="4">
    <source>
        <dbReference type="Pfam" id="PF13193"/>
    </source>
</evidence>
<name>A0A402CER2_RHOWR</name>
<dbReference type="Gene3D" id="3.30.300.30">
    <property type="match status" value="1"/>
</dbReference>
<dbReference type="InterPro" id="IPR042099">
    <property type="entry name" value="ANL_N_sf"/>
</dbReference>
<dbReference type="Pfam" id="PF00501">
    <property type="entry name" value="AMP-binding"/>
    <property type="match status" value="1"/>
</dbReference>
<organism evidence="5 6">
    <name type="scientific">Rhodococcus wratislaviensis</name>
    <name type="common">Tsukamurella wratislaviensis</name>
    <dbReference type="NCBI Taxonomy" id="44752"/>
    <lineage>
        <taxon>Bacteria</taxon>
        <taxon>Bacillati</taxon>
        <taxon>Actinomycetota</taxon>
        <taxon>Actinomycetes</taxon>
        <taxon>Mycobacteriales</taxon>
        <taxon>Nocardiaceae</taxon>
        <taxon>Rhodococcus</taxon>
    </lineage>
</organism>
<gene>
    <name evidence="5" type="ORF">Rhow_006050</name>
</gene>
<dbReference type="Pfam" id="PF13193">
    <property type="entry name" value="AMP-binding_C"/>
    <property type="match status" value="1"/>
</dbReference>
<dbReference type="InterPro" id="IPR025110">
    <property type="entry name" value="AMP-bd_C"/>
</dbReference>
<dbReference type="Proteomes" id="UP000287519">
    <property type="component" value="Unassembled WGS sequence"/>
</dbReference>
<evidence type="ECO:0000259" key="3">
    <source>
        <dbReference type="Pfam" id="PF00501"/>
    </source>
</evidence>
<dbReference type="GO" id="GO:0006631">
    <property type="term" value="P:fatty acid metabolic process"/>
    <property type="evidence" value="ECO:0007669"/>
    <property type="project" value="TreeGrafter"/>
</dbReference>
<dbReference type="InterPro" id="IPR000873">
    <property type="entry name" value="AMP-dep_synth/lig_dom"/>
</dbReference>
<accession>A0A402CER2</accession>
<dbReference type="AlphaFoldDB" id="A0A402CER2"/>
<dbReference type="PANTHER" id="PTHR43201">
    <property type="entry name" value="ACYL-COA SYNTHETASE"/>
    <property type="match status" value="1"/>
</dbReference>
<dbReference type="SUPFAM" id="SSF56801">
    <property type="entry name" value="Acetyl-CoA synthetase-like"/>
    <property type="match status" value="1"/>
</dbReference>